<accession>A0A7W6GR21</accession>
<proteinExistence type="predicted"/>
<dbReference type="AlphaFoldDB" id="A0A7W6GR21"/>
<organism evidence="1 2">
    <name type="scientific">Sagittula marina</name>
    <dbReference type="NCBI Taxonomy" id="943940"/>
    <lineage>
        <taxon>Bacteria</taxon>
        <taxon>Pseudomonadati</taxon>
        <taxon>Pseudomonadota</taxon>
        <taxon>Alphaproteobacteria</taxon>
        <taxon>Rhodobacterales</taxon>
        <taxon>Roseobacteraceae</taxon>
        <taxon>Sagittula</taxon>
    </lineage>
</organism>
<sequence>MPYKEHPALAKGHAVTILTDDAGSLRDQEQRAWLEEHIAQARGFFLGTGSLFLGIDCGRGERPQHEDRSHFALHDPVRENDIDASTIVEDGNQPSWRAVSLHLESVTTVPRRFGWANRLRERLGASLRVALVGHAAVGADPRSKTRAAASAAARLIRKVRSGVGLVQPPDTATALDLLSEKESTIINLQALNACVRDSWQLAHAAAVTDGARAHCRAPDPGTSRRNMT</sequence>
<dbReference type="Proteomes" id="UP000541426">
    <property type="component" value="Unassembled WGS sequence"/>
</dbReference>
<dbReference type="EMBL" id="JACIEJ010000001">
    <property type="protein sequence ID" value="MBB3984212.1"/>
    <property type="molecule type" value="Genomic_DNA"/>
</dbReference>
<evidence type="ECO:0000313" key="2">
    <source>
        <dbReference type="Proteomes" id="UP000541426"/>
    </source>
</evidence>
<comment type="caution">
    <text evidence="1">The sequence shown here is derived from an EMBL/GenBank/DDBJ whole genome shotgun (WGS) entry which is preliminary data.</text>
</comment>
<reference evidence="1 2" key="1">
    <citation type="submission" date="2020-08" db="EMBL/GenBank/DDBJ databases">
        <title>Genomic Encyclopedia of Type Strains, Phase IV (KMG-IV): sequencing the most valuable type-strain genomes for metagenomic binning, comparative biology and taxonomic classification.</title>
        <authorList>
            <person name="Goeker M."/>
        </authorList>
    </citation>
    <scope>NUCLEOTIDE SEQUENCE [LARGE SCALE GENOMIC DNA]</scope>
    <source>
        <strain evidence="1 2">DSM 102235</strain>
    </source>
</reference>
<name>A0A7W6GR21_9RHOB</name>
<evidence type="ECO:0000313" key="1">
    <source>
        <dbReference type="EMBL" id="MBB3984212.1"/>
    </source>
</evidence>
<keyword evidence="2" id="KW-1185">Reference proteome</keyword>
<protein>
    <submittedName>
        <fullName evidence="1">Uncharacterized protein</fullName>
    </submittedName>
</protein>
<gene>
    <name evidence="1" type="ORF">GGQ68_000523</name>
</gene>